<feature type="domain" description="UspA" evidence="2">
    <location>
        <begin position="8"/>
        <end position="142"/>
    </location>
</feature>
<dbReference type="Gene3D" id="3.40.50.620">
    <property type="entry name" value="HUPs"/>
    <property type="match status" value="2"/>
</dbReference>
<evidence type="ECO:0000256" key="1">
    <source>
        <dbReference type="ARBA" id="ARBA00008791"/>
    </source>
</evidence>
<evidence type="ECO:0000313" key="3">
    <source>
        <dbReference type="EMBL" id="GAA0927469.1"/>
    </source>
</evidence>
<dbReference type="InterPro" id="IPR006016">
    <property type="entry name" value="UspA"/>
</dbReference>
<reference evidence="3 4" key="1">
    <citation type="journal article" date="2019" name="Int. J. Syst. Evol. Microbiol.">
        <title>The Global Catalogue of Microorganisms (GCM) 10K type strain sequencing project: providing services to taxonomists for standard genome sequencing and annotation.</title>
        <authorList>
            <consortium name="The Broad Institute Genomics Platform"/>
            <consortium name="The Broad Institute Genome Sequencing Center for Infectious Disease"/>
            <person name="Wu L."/>
            <person name="Ma J."/>
        </authorList>
    </citation>
    <scope>NUCLEOTIDE SEQUENCE [LARGE SCALE GENOMIC DNA]</scope>
    <source>
        <strain evidence="3 4">JCM 10977</strain>
    </source>
</reference>
<evidence type="ECO:0000313" key="4">
    <source>
        <dbReference type="Proteomes" id="UP001500542"/>
    </source>
</evidence>
<gene>
    <name evidence="3" type="ORF">GCM10009554_08400</name>
</gene>
<dbReference type="InterPro" id="IPR006015">
    <property type="entry name" value="Universal_stress_UspA"/>
</dbReference>
<organism evidence="3 4">
    <name type="scientific">Kribbella koreensis</name>
    <dbReference type="NCBI Taxonomy" id="57909"/>
    <lineage>
        <taxon>Bacteria</taxon>
        <taxon>Bacillati</taxon>
        <taxon>Actinomycetota</taxon>
        <taxon>Actinomycetes</taxon>
        <taxon>Propionibacteriales</taxon>
        <taxon>Kribbellaceae</taxon>
        <taxon>Kribbella</taxon>
    </lineage>
</organism>
<protein>
    <submittedName>
        <fullName evidence="3">Universal stress protein</fullName>
    </submittedName>
</protein>
<evidence type="ECO:0000259" key="2">
    <source>
        <dbReference type="Pfam" id="PF00582"/>
    </source>
</evidence>
<dbReference type="EMBL" id="BAAAHK010000003">
    <property type="protein sequence ID" value="GAA0927469.1"/>
    <property type="molecule type" value="Genomic_DNA"/>
</dbReference>
<dbReference type="Proteomes" id="UP001500542">
    <property type="component" value="Unassembled WGS sequence"/>
</dbReference>
<feature type="domain" description="UspA" evidence="2">
    <location>
        <begin position="149"/>
        <end position="278"/>
    </location>
</feature>
<dbReference type="PRINTS" id="PR01438">
    <property type="entry name" value="UNVRSLSTRESS"/>
</dbReference>
<name>A0ABN1PFL6_9ACTN</name>
<proteinExistence type="inferred from homology"/>
<sequence>MYEGKKFVLVGVDETPESQLALHWAVDAARTGGMAVRVIRAYLPEVSQWPAIGAEGYIPHTPVDEYQAQLDAAVAYVRDRLGYEAGSGWLACESAANAILAEAPQAELIVVGTRAHHRLGTVLGSVATAVTARAACPVVVVRGTDRTGPILVGTDGSPDSERAIEFAFEYAARIGVPLDVVYCRQPQSRGESANADAQTLLRDWLAESLATYCDKYPGVKVKARVVDGRPATALAELTTGASLVVVGSRGRGGVAGLLLGSVSQSLLRTADCPVVVVRR</sequence>
<comment type="similarity">
    <text evidence="1">Belongs to the universal stress protein A family.</text>
</comment>
<dbReference type="InterPro" id="IPR014729">
    <property type="entry name" value="Rossmann-like_a/b/a_fold"/>
</dbReference>
<accession>A0ABN1PFL6</accession>
<dbReference type="PANTHER" id="PTHR46268">
    <property type="entry name" value="STRESS RESPONSE PROTEIN NHAX"/>
    <property type="match status" value="1"/>
</dbReference>
<dbReference type="RefSeq" id="WP_343964940.1">
    <property type="nucleotide sequence ID" value="NZ_BAAAHK010000003.1"/>
</dbReference>
<comment type="caution">
    <text evidence="3">The sequence shown here is derived from an EMBL/GenBank/DDBJ whole genome shotgun (WGS) entry which is preliminary data.</text>
</comment>
<keyword evidence="4" id="KW-1185">Reference proteome</keyword>
<dbReference type="Pfam" id="PF00582">
    <property type="entry name" value="Usp"/>
    <property type="match status" value="2"/>
</dbReference>
<dbReference type="PANTHER" id="PTHR46268:SF6">
    <property type="entry name" value="UNIVERSAL STRESS PROTEIN UP12"/>
    <property type="match status" value="1"/>
</dbReference>
<dbReference type="SUPFAM" id="SSF52402">
    <property type="entry name" value="Adenine nucleotide alpha hydrolases-like"/>
    <property type="match status" value="2"/>
</dbReference>